<dbReference type="Gene3D" id="2.70.70.10">
    <property type="entry name" value="Glucose Permease (Domain IIA)"/>
    <property type="match status" value="1"/>
</dbReference>
<keyword evidence="3" id="KW-1185">Reference proteome</keyword>
<evidence type="ECO:0000313" key="2">
    <source>
        <dbReference type="EMBL" id="GAA3386363.1"/>
    </source>
</evidence>
<dbReference type="CDD" id="cd12797">
    <property type="entry name" value="M23_peptidase"/>
    <property type="match status" value="1"/>
</dbReference>
<evidence type="ECO:0000259" key="1">
    <source>
        <dbReference type="Pfam" id="PF01551"/>
    </source>
</evidence>
<evidence type="ECO:0000313" key="3">
    <source>
        <dbReference type="Proteomes" id="UP001501676"/>
    </source>
</evidence>
<protein>
    <recommendedName>
        <fullName evidence="1">M23ase beta-sheet core domain-containing protein</fullName>
    </recommendedName>
</protein>
<comment type="caution">
    <text evidence="2">The sequence shown here is derived from an EMBL/GenBank/DDBJ whole genome shotgun (WGS) entry which is preliminary data.</text>
</comment>
<dbReference type="SUPFAM" id="SSF51261">
    <property type="entry name" value="Duplicated hybrid motif"/>
    <property type="match status" value="1"/>
</dbReference>
<name>A0ABP6SW09_9ACTN</name>
<dbReference type="EMBL" id="BAAAYN010000016">
    <property type="protein sequence ID" value="GAA3386363.1"/>
    <property type="molecule type" value="Genomic_DNA"/>
</dbReference>
<dbReference type="PANTHER" id="PTHR21666">
    <property type="entry name" value="PEPTIDASE-RELATED"/>
    <property type="match status" value="1"/>
</dbReference>
<organism evidence="2 3">
    <name type="scientific">Cryptosporangium minutisporangium</name>
    <dbReference type="NCBI Taxonomy" id="113569"/>
    <lineage>
        <taxon>Bacteria</taxon>
        <taxon>Bacillati</taxon>
        <taxon>Actinomycetota</taxon>
        <taxon>Actinomycetes</taxon>
        <taxon>Cryptosporangiales</taxon>
        <taxon>Cryptosporangiaceae</taxon>
        <taxon>Cryptosporangium</taxon>
    </lineage>
</organism>
<sequence length="334" mass="34775">MAGMTGRVLAALTALAVGTVFLCVGGLSVLTAPAAACPALGTSGSATVSYTTEQLRNARIIITVGEHARVPPRGRVIAVAVALQESRLHNLPHQGRDNDRDSLGLFQQRPSQGWGTPAQLTDPNYAASAFYRRLLRIPGWERLPLTAAAQRVQGSAYPDAYAKWEPAATALVLRYTTGAAAKGLCATTGWTAPVRGPVGSGFRPPDRPGHAGVDIIVPRKTVIRAARAGTVITSKCNASTGNCDVDGSPAVKGCGWYVEIAHTTGLTTRYCHMVTRPLVTVGQTVVAGQPLGRVGSSGNSSGPHLHFETRVNGDAVDPIAFMAARGIVLSAAGR</sequence>
<dbReference type="InterPro" id="IPR016047">
    <property type="entry name" value="M23ase_b-sheet_dom"/>
</dbReference>
<gene>
    <name evidence="2" type="ORF">GCM10020369_23370</name>
</gene>
<dbReference type="InterPro" id="IPR011055">
    <property type="entry name" value="Dup_hybrid_motif"/>
</dbReference>
<accession>A0ABP6SW09</accession>
<reference evidence="3" key="1">
    <citation type="journal article" date="2019" name="Int. J. Syst. Evol. Microbiol.">
        <title>The Global Catalogue of Microorganisms (GCM) 10K type strain sequencing project: providing services to taxonomists for standard genome sequencing and annotation.</title>
        <authorList>
            <consortium name="The Broad Institute Genomics Platform"/>
            <consortium name="The Broad Institute Genome Sequencing Center for Infectious Disease"/>
            <person name="Wu L."/>
            <person name="Ma J."/>
        </authorList>
    </citation>
    <scope>NUCLEOTIDE SEQUENCE [LARGE SCALE GENOMIC DNA]</scope>
    <source>
        <strain evidence="3">JCM 9458</strain>
    </source>
</reference>
<dbReference type="InterPro" id="IPR050570">
    <property type="entry name" value="Cell_wall_metabolism_enzyme"/>
</dbReference>
<dbReference type="Pfam" id="PF01551">
    <property type="entry name" value="Peptidase_M23"/>
    <property type="match status" value="1"/>
</dbReference>
<proteinExistence type="predicted"/>
<feature type="domain" description="M23ase beta-sheet core" evidence="1">
    <location>
        <begin position="209"/>
        <end position="318"/>
    </location>
</feature>
<dbReference type="PANTHER" id="PTHR21666:SF270">
    <property type="entry name" value="MUREIN HYDROLASE ACTIVATOR ENVC"/>
    <property type="match status" value="1"/>
</dbReference>
<dbReference type="Proteomes" id="UP001501676">
    <property type="component" value="Unassembled WGS sequence"/>
</dbReference>